<dbReference type="GO" id="GO:0009279">
    <property type="term" value="C:cell outer membrane"/>
    <property type="evidence" value="ECO:0007669"/>
    <property type="project" value="TreeGrafter"/>
</dbReference>
<accession>A0A376SA81</accession>
<name>A0A376SA81_ECOLX</name>
<organism evidence="1 2">
    <name type="scientific">Escherichia coli</name>
    <dbReference type="NCBI Taxonomy" id="562"/>
    <lineage>
        <taxon>Bacteria</taxon>
        <taxon>Pseudomonadati</taxon>
        <taxon>Pseudomonadota</taxon>
        <taxon>Gammaproteobacteria</taxon>
        <taxon>Enterobacterales</taxon>
        <taxon>Enterobacteriaceae</taxon>
        <taxon>Escherichia</taxon>
    </lineage>
</organism>
<dbReference type="Proteomes" id="UP000254817">
    <property type="component" value="Unassembled WGS sequence"/>
</dbReference>
<proteinExistence type="predicted"/>
<dbReference type="PANTHER" id="PTHR30451">
    <property type="entry name" value="OUTER MEMBRANE USHER PROTEIN"/>
    <property type="match status" value="1"/>
</dbReference>
<evidence type="ECO:0000313" key="2">
    <source>
        <dbReference type="Proteomes" id="UP000254817"/>
    </source>
</evidence>
<evidence type="ECO:0000313" key="1">
    <source>
        <dbReference type="EMBL" id="STI47748.1"/>
    </source>
</evidence>
<dbReference type="PANTHER" id="PTHR30451:SF10">
    <property type="entry name" value="OUTER MEMBRANE USHER PROTEIN YFCU-RELATED"/>
    <property type="match status" value="1"/>
</dbReference>
<dbReference type="GO" id="GO:0015473">
    <property type="term" value="F:fimbrial usher porin activity"/>
    <property type="evidence" value="ECO:0007669"/>
    <property type="project" value="InterPro"/>
</dbReference>
<dbReference type="EMBL" id="UGAW01000002">
    <property type="protein sequence ID" value="STI47748.1"/>
    <property type="molecule type" value="Genomic_DNA"/>
</dbReference>
<dbReference type="AlphaFoldDB" id="A0A376SA81"/>
<protein>
    <submittedName>
        <fullName evidence="1">Fimbrial outer membrane usher protein</fullName>
    </submittedName>
</protein>
<reference evidence="1 2" key="1">
    <citation type="submission" date="2018-06" db="EMBL/GenBank/DDBJ databases">
        <authorList>
            <consortium name="Pathogen Informatics"/>
            <person name="Doyle S."/>
        </authorList>
    </citation>
    <scope>NUCLEOTIDE SEQUENCE [LARGE SCALE GENOMIC DNA]</scope>
    <source>
        <strain evidence="1 2">NCTC11112</strain>
    </source>
</reference>
<dbReference type="GO" id="GO:0009297">
    <property type="term" value="P:pilus assembly"/>
    <property type="evidence" value="ECO:0007669"/>
    <property type="project" value="InterPro"/>
</dbReference>
<gene>
    <name evidence="1" type="ORF">NCTC11112_06966</name>
</gene>
<sequence length="110" mass="11904">MSVSLTGYRYEYDKSADKGVYLSLSLPWGDNSTISYNGNYGSGADSNQVSLYHRIDDASHYTLSAGTSENHSSVDGYYSHDGTLAKVDLSANYHEGQYTSAGISLQGGQR</sequence>
<dbReference type="InterPro" id="IPR000015">
    <property type="entry name" value="Fimb_usher"/>
</dbReference>
<dbReference type="Pfam" id="PF00577">
    <property type="entry name" value="Usher"/>
    <property type="match status" value="1"/>
</dbReference>